<dbReference type="InterPro" id="IPR045584">
    <property type="entry name" value="Pilin-like"/>
</dbReference>
<dbReference type="GO" id="GO:0015628">
    <property type="term" value="P:protein secretion by the type II secretion system"/>
    <property type="evidence" value="ECO:0007669"/>
    <property type="project" value="InterPro"/>
</dbReference>
<keyword evidence="5 6" id="KW-0472">Membrane</keyword>
<accession>A0A7Y2EBX1</accession>
<keyword evidence="4 6" id="KW-1133">Transmembrane helix</keyword>
<reference evidence="7 8" key="1">
    <citation type="submission" date="2020-03" db="EMBL/GenBank/DDBJ databases">
        <title>Metabolic flexibility allows generalist bacteria to become dominant in a frequently disturbed ecosystem.</title>
        <authorList>
            <person name="Chen Y.-J."/>
            <person name="Leung P.M."/>
            <person name="Bay S.K."/>
            <person name="Hugenholtz P."/>
            <person name="Kessler A.J."/>
            <person name="Shelley G."/>
            <person name="Waite D.W."/>
            <person name="Cook P.L."/>
            <person name="Greening C."/>
        </authorList>
    </citation>
    <scope>NUCLEOTIDE SEQUENCE [LARGE SCALE GENOMIC DNA]</scope>
    <source>
        <strain evidence="7">SS_bin_28</strain>
    </source>
</reference>
<dbReference type="Gene3D" id="3.30.700.10">
    <property type="entry name" value="Glycoprotein, Type 4 Pilin"/>
    <property type="match status" value="1"/>
</dbReference>
<sequence length="175" mass="18969">MKRVIKNQSGFSLAEILVVITLLSILAGVVLFNLAGSDTGAKESALKSNVSGFRQALNLYKSDHGWYPCDSRDYNSLGDAARLRTQLTMYTDASGRPSATKTSTYRFGPYLKKFPVEPITNSVDIAIDTSSERILSSISSVVSRGNGTGGWFYEAKSGNVVANLGTTFPREYSGY</sequence>
<dbReference type="EMBL" id="JABDJR010000039">
    <property type="protein sequence ID" value="NNF05338.1"/>
    <property type="molecule type" value="Genomic_DNA"/>
</dbReference>
<evidence type="ECO:0000256" key="6">
    <source>
        <dbReference type="SAM" id="Phobius"/>
    </source>
</evidence>
<evidence type="ECO:0000256" key="2">
    <source>
        <dbReference type="ARBA" id="ARBA00022481"/>
    </source>
</evidence>
<name>A0A7Y2EBX1_UNCEI</name>
<dbReference type="NCBIfam" id="TIGR02532">
    <property type="entry name" value="IV_pilin_GFxxxE"/>
    <property type="match status" value="1"/>
</dbReference>
<dbReference type="GO" id="GO:0015627">
    <property type="term" value="C:type II protein secretion system complex"/>
    <property type="evidence" value="ECO:0007669"/>
    <property type="project" value="InterPro"/>
</dbReference>
<protein>
    <submittedName>
        <fullName evidence="7">Type II secretion system protein</fullName>
    </submittedName>
</protein>
<gene>
    <name evidence="7" type="ORF">HKN21_01125</name>
</gene>
<dbReference type="Proteomes" id="UP000547674">
    <property type="component" value="Unassembled WGS sequence"/>
</dbReference>
<dbReference type="GO" id="GO:0016020">
    <property type="term" value="C:membrane"/>
    <property type="evidence" value="ECO:0007669"/>
    <property type="project" value="UniProtKB-SubCell"/>
</dbReference>
<evidence type="ECO:0000256" key="3">
    <source>
        <dbReference type="ARBA" id="ARBA00022692"/>
    </source>
</evidence>
<dbReference type="InterPro" id="IPR000983">
    <property type="entry name" value="Bac_GSPG_pilin"/>
</dbReference>
<dbReference type="PRINTS" id="PR00813">
    <property type="entry name" value="BCTERIALGSPG"/>
</dbReference>
<evidence type="ECO:0000256" key="1">
    <source>
        <dbReference type="ARBA" id="ARBA00004167"/>
    </source>
</evidence>
<dbReference type="AlphaFoldDB" id="A0A7Y2EBX1"/>
<comment type="caution">
    <text evidence="7">The sequence shown here is derived from an EMBL/GenBank/DDBJ whole genome shotgun (WGS) entry which is preliminary data.</text>
</comment>
<keyword evidence="3 6" id="KW-0812">Transmembrane</keyword>
<keyword evidence="2" id="KW-0488">Methylation</keyword>
<dbReference type="PANTHER" id="PTHR30093">
    <property type="entry name" value="GENERAL SECRETION PATHWAY PROTEIN G"/>
    <property type="match status" value="1"/>
</dbReference>
<dbReference type="Pfam" id="PF07963">
    <property type="entry name" value="N_methyl"/>
    <property type="match status" value="1"/>
</dbReference>
<organism evidence="7 8">
    <name type="scientific">Eiseniibacteriota bacterium</name>
    <dbReference type="NCBI Taxonomy" id="2212470"/>
    <lineage>
        <taxon>Bacteria</taxon>
        <taxon>Candidatus Eiseniibacteriota</taxon>
    </lineage>
</organism>
<dbReference type="SUPFAM" id="SSF54523">
    <property type="entry name" value="Pili subunits"/>
    <property type="match status" value="1"/>
</dbReference>
<evidence type="ECO:0000313" key="7">
    <source>
        <dbReference type="EMBL" id="NNF05338.1"/>
    </source>
</evidence>
<dbReference type="PANTHER" id="PTHR30093:SF44">
    <property type="entry name" value="TYPE II SECRETION SYSTEM CORE PROTEIN G"/>
    <property type="match status" value="1"/>
</dbReference>
<dbReference type="InterPro" id="IPR012902">
    <property type="entry name" value="N_methyl_site"/>
</dbReference>
<evidence type="ECO:0000313" key="8">
    <source>
        <dbReference type="Proteomes" id="UP000547674"/>
    </source>
</evidence>
<feature type="transmembrane region" description="Helical" evidence="6">
    <location>
        <begin position="12"/>
        <end position="35"/>
    </location>
</feature>
<evidence type="ECO:0000256" key="5">
    <source>
        <dbReference type="ARBA" id="ARBA00023136"/>
    </source>
</evidence>
<proteinExistence type="predicted"/>
<evidence type="ECO:0000256" key="4">
    <source>
        <dbReference type="ARBA" id="ARBA00022989"/>
    </source>
</evidence>
<comment type="subcellular location">
    <subcellularLocation>
        <location evidence="1">Membrane</location>
        <topology evidence="1">Single-pass membrane protein</topology>
    </subcellularLocation>
</comment>